<dbReference type="OrthoDB" id="1419830at2"/>
<gene>
    <name evidence="1" type="ordered locus">Flexsi_1787</name>
</gene>
<reference evidence="2" key="2">
    <citation type="submission" date="2011-06" db="EMBL/GenBank/DDBJ databases">
        <title>The complete genome of Flexistipes sinusarabici DSM 4947.</title>
        <authorList>
            <person name="Lucas S."/>
            <person name="Han J."/>
            <person name="Lapidus A."/>
            <person name="Bruce D."/>
            <person name="Goodwin L."/>
            <person name="Pitluck S."/>
            <person name="Peters L."/>
            <person name="Kyrpides N."/>
            <person name="Mavromatis K."/>
            <person name="Ivanova N."/>
            <person name="Mikhailova N."/>
            <person name="Chertkov O."/>
            <person name="Detter J.C."/>
            <person name="Tapia R."/>
            <person name="Han C."/>
            <person name="Land M."/>
            <person name="Hauser L."/>
            <person name="Markowitz V."/>
            <person name="Cheng J.-F."/>
            <person name="Hugenholtz P."/>
            <person name="Woyke T."/>
            <person name="Wu D."/>
            <person name="Spring S."/>
            <person name="Schroeder M."/>
            <person name="Brambilla E."/>
            <person name="Klenk H.-P."/>
            <person name="Eisen J.A."/>
        </authorList>
    </citation>
    <scope>NUCLEOTIDE SEQUENCE [LARGE SCALE GENOMIC DNA]</scope>
    <source>
        <strain evidence="2">DSM 4947 / MAS 10</strain>
    </source>
</reference>
<evidence type="ECO:0000313" key="2">
    <source>
        <dbReference type="Proteomes" id="UP000006621"/>
    </source>
</evidence>
<accession>F8EA14</accession>
<dbReference type="PROSITE" id="PS51257">
    <property type="entry name" value="PROKAR_LIPOPROTEIN"/>
    <property type="match status" value="1"/>
</dbReference>
<proteinExistence type="predicted"/>
<keyword evidence="2" id="KW-1185">Reference proteome</keyword>
<dbReference type="EMBL" id="CP002858">
    <property type="protein sequence ID" value="AEI15425.1"/>
    <property type="molecule type" value="Genomic_DNA"/>
</dbReference>
<dbReference type="KEGG" id="fsi:Flexsi_1787"/>
<dbReference type="AlphaFoldDB" id="F8EA14"/>
<name>F8EA14_FLESM</name>
<dbReference type="RefSeq" id="WP_013886893.1">
    <property type="nucleotide sequence ID" value="NC_015672.1"/>
</dbReference>
<evidence type="ECO:0000313" key="1">
    <source>
        <dbReference type="EMBL" id="AEI15425.1"/>
    </source>
</evidence>
<dbReference type="HOGENOM" id="CLU_1183634_0_0_0"/>
<sequence length="234" mass="26959">MKKILSLIFISLFFVGCAKIVPYKKGNVEQVHYKSYKIGDVKKTYVGNQIIEENNYTFKSSYGAVEAKESFTIEMSLNSDIFVPKDVKYDIIGGVKNKNGDLQPVVSLPSSPNFWIVLNQDNEYAGSNIGKSFHQKLIKLKTEPMNPKFKIVKDIRPIPGANFVYFELVYTGKSNDSVNILYREYNFIEQTIRPAFNQKLTYPVNVDSIRFRNFKFKVLEVNDEYIKTKLVSDK</sequence>
<protein>
    <recommendedName>
        <fullName evidence="3">Lipoprotein</fullName>
    </recommendedName>
</protein>
<evidence type="ECO:0008006" key="3">
    <source>
        <dbReference type="Google" id="ProtNLM"/>
    </source>
</evidence>
<dbReference type="STRING" id="717231.Flexsi_1787"/>
<reference evidence="1 2" key="1">
    <citation type="journal article" date="2011" name="Stand. Genomic Sci.">
        <title>Genome sequence of the moderately thermophilic halophile Flexistipes sinusarabici strain (MAS10).</title>
        <authorList>
            <person name="Lapidus A."/>
            <person name="Chertkov O."/>
            <person name="Nolan M."/>
            <person name="Lucas S."/>
            <person name="Hammon N."/>
            <person name="Deshpande S."/>
            <person name="Cheng J.F."/>
            <person name="Tapia R."/>
            <person name="Han C."/>
            <person name="Goodwin L."/>
            <person name="Pitluck S."/>
            <person name="Liolios K."/>
            <person name="Pagani I."/>
            <person name="Ivanova N."/>
            <person name="Huntemann M."/>
            <person name="Mavromatis K."/>
            <person name="Mikhailova N."/>
            <person name="Pati A."/>
            <person name="Chen A."/>
            <person name="Palaniappan K."/>
            <person name="Land M."/>
            <person name="Hauser L."/>
            <person name="Brambilla E.M."/>
            <person name="Rohde M."/>
            <person name="Abt B."/>
            <person name="Spring S."/>
            <person name="Goker M."/>
            <person name="Bristow J."/>
            <person name="Eisen J.A."/>
            <person name="Markowitz V."/>
            <person name="Hugenholtz P."/>
            <person name="Kyrpides N.C."/>
            <person name="Klenk H.P."/>
            <person name="Woyke T."/>
        </authorList>
    </citation>
    <scope>NUCLEOTIDE SEQUENCE [LARGE SCALE GENOMIC DNA]</scope>
    <source>
        <strain evidence="2">DSM 4947 / MAS 10</strain>
    </source>
</reference>
<organism evidence="1 2">
    <name type="scientific">Flexistipes sinusarabici (strain ATCC 49648 / DSM 4947 / MAS 10)</name>
    <dbReference type="NCBI Taxonomy" id="717231"/>
    <lineage>
        <taxon>Bacteria</taxon>
        <taxon>Pseudomonadati</taxon>
        <taxon>Deferribacterota</taxon>
        <taxon>Deferribacteres</taxon>
        <taxon>Deferribacterales</taxon>
        <taxon>Flexistipitaceae</taxon>
        <taxon>Flexistipes</taxon>
    </lineage>
</organism>
<dbReference type="Proteomes" id="UP000006621">
    <property type="component" value="Chromosome"/>
</dbReference>